<proteinExistence type="predicted"/>
<accession>A0ABP6RQW7</accession>
<dbReference type="EMBL" id="BAAAYK010000038">
    <property type="protein sequence ID" value="GAA3357274.1"/>
    <property type="molecule type" value="Genomic_DNA"/>
</dbReference>
<dbReference type="Proteomes" id="UP001500483">
    <property type="component" value="Unassembled WGS sequence"/>
</dbReference>
<evidence type="ECO:0000313" key="2">
    <source>
        <dbReference type="EMBL" id="GAA3357274.1"/>
    </source>
</evidence>
<dbReference type="SMART" id="SM00382">
    <property type="entry name" value="AAA"/>
    <property type="match status" value="1"/>
</dbReference>
<evidence type="ECO:0000313" key="3">
    <source>
        <dbReference type="Proteomes" id="UP001500483"/>
    </source>
</evidence>
<feature type="domain" description="AAA+ ATPase" evidence="1">
    <location>
        <begin position="39"/>
        <end position="312"/>
    </location>
</feature>
<sequence>MALRATATGTGDGRHLFGREPAMRLVREFADRPGHASRPQPVLLFTGPRGSGKTAFLDALADRLHGQGPYARLDCEVLDPARLSLAHIAVELDRHAPDPIAFPRFVAGQVVAAQQLDVDPGIARLEAERALVEHRRADRLRALLGGLLPHAEHVGRRLADGVLRGLVSLRHGHRAVLAADWFGHQDRDLGRDPLDVLVELNRRARTPQNQDDARDTGELLWAALLADLREEFDRGTRRARRGLNCALLLDDVDSPAAKPLLDALVRARRQYAAHLPGGCDPLTVVATSRGKRSGAVIATGEASPLRDIERIEASGPEPYYTDFTEHGGKPWYPVRLRDLTRDEIGNMVDELGRYAGNRKNRVGAAILRLTGGHPGATRRLLEEIRVRPGDPVDLGPLLGDAPLLGPGGSFGLAEPFRAGLAEEALHDLVTCAAARHQVEAERLVAHSGLAASHGARAVFAPELWVPADDGHHVLPPVLRRVLLRELAARPEQEPANWTAVHTWFRETLADQGDEVGELYHSLAVGEVESVARRLNTLLAYSDLPTWLDLLAAATAAPNRLDHADPQLDQVRSLADWTHPGAAPQAAVARLVAARWIAADPLGDSRRHALYLEIAACYDEIAPHSGSGLATLRAESEKYRRWSELTD</sequence>
<comment type="caution">
    <text evidence="2">The sequence shown here is derived from an EMBL/GenBank/DDBJ whole genome shotgun (WGS) entry which is preliminary data.</text>
</comment>
<dbReference type="SUPFAM" id="SSF52540">
    <property type="entry name" value="P-loop containing nucleoside triphosphate hydrolases"/>
    <property type="match status" value="2"/>
</dbReference>
<organism evidence="2 3">
    <name type="scientific">Saccharopolyspora gregorii</name>
    <dbReference type="NCBI Taxonomy" id="33914"/>
    <lineage>
        <taxon>Bacteria</taxon>
        <taxon>Bacillati</taxon>
        <taxon>Actinomycetota</taxon>
        <taxon>Actinomycetes</taxon>
        <taxon>Pseudonocardiales</taxon>
        <taxon>Pseudonocardiaceae</taxon>
        <taxon>Saccharopolyspora</taxon>
    </lineage>
</organism>
<reference evidence="3" key="1">
    <citation type="journal article" date="2019" name="Int. J. Syst. Evol. Microbiol.">
        <title>The Global Catalogue of Microorganisms (GCM) 10K type strain sequencing project: providing services to taxonomists for standard genome sequencing and annotation.</title>
        <authorList>
            <consortium name="The Broad Institute Genomics Platform"/>
            <consortium name="The Broad Institute Genome Sequencing Center for Infectious Disease"/>
            <person name="Wu L."/>
            <person name="Ma J."/>
        </authorList>
    </citation>
    <scope>NUCLEOTIDE SEQUENCE [LARGE SCALE GENOMIC DNA]</scope>
    <source>
        <strain evidence="3">JCM 9687</strain>
    </source>
</reference>
<dbReference type="InterPro" id="IPR003593">
    <property type="entry name" value="AAA+_ATPase"/>
</dbReference>
<dbReference type="RefSeq" id="WP_344926326.1">
    <property type="nucleotide sequence ID" value="NZ_BAAAYK010000038.1"/>
</dbReference>
<dbReference type="InterPro" id="IPR027417">
    <property type="entry name" value="P-loop_NTPase"/>
</dbReference>
<name>A0ABP6RQW7_9PSEU</name>
<protein>
    <recommendedName>
        <fullName evidence="1">AAA+ ATPase domain-containing protein</fullName>
    </recommendedName>
</protein>
<gene>
    <name evidence="2" type="ORF">GCM10020366_24620</name>
</gene>
<dbReference type="Gene3D" id="3.40.50.300">
    <property type="entry name" value="P-loop containing nucleotide triphosphate hydrolases"/>
    <property type="match status" value="1"/>
</dbReference>
<keyword evidence="3" id="KW-1185">Reference proteome</keyword>
<evidence type="ECO:0000259" key="1">
    <source>
        <dbReference type="SMART" id="SM00382"/>
    </source>
</evidence>